<keyword evidence="4" id="KW-0663">Pyridoxal phosphate</keyword>
<comment type="caution">
    <text evidence="5">The sequence shown here is derived from an EMBL/GenBank/DDBJ whole genome shotgun (WGS) entry which is preliminary data.</text>
</comment>
<evidence type="ECO:0000256" key="4">
    <source>
        <dbReference type="ARBA" id="ARBA00022898"/>
    </source>
</evidence>
<dbReference type="AlphaFoldDB" id="A0A7V1LKW2"/>
<dbReference type="GO" id="GO:0008483">
    <property type="term" value="F:transaminase activity"/>
    <property type="evidence" value="ECO:0007669"/>
    <property type="project" value="UniProtKB-KW"/>
</dbReference>
<organism evidence="5">
    <name type="scientific">Caldithrix abyssi</name>
    <dbReference type="NCBI Taxonomy" id="187145"/>
    <lineage>
        <taxon>Bacteria</taxon>
        <taxon>Pseudomonadati</taxon>
        <taxon>Calditrichota</taxon>
        <taxon>Calditrichia</taxon>
        <taxon>Calditrichales</taxon>
        <taxon>Calditrichaceae</taxon>
        <taxon>Caldithrix</taxon>
    </lineage>
</organism>
<name>A0A7V1LKW2_CALAY</name>
<dbReference type="Gene3D" id="3.40.640.10">
    <property type="entry name" value="Type I PLP-dependent aspartate aminotransferase-like (Major domain)"/>
    <property type="match status" value="1"/>
</dbReference>
<dbReference type="GO" id="GO:0042802">
    <property type="term" value="F:identical protein binding"/>
    <property type="evidence" value="ECO:0007669"/>
    <property type="project" value="TreeGrafter"/>
</dbReference>
<dbReference type="InterPro" id="IPR015421">
    <property type="entry name" value="PyrdxlP-dep_Trfase_major"/>
</dbReference>
<dbReference type="PANTHER" id="PTHR11986:SF79">
    <property type="entry name" value="ACETYLORNITHINE AMINOTRANSFERASE, MITOCHONDRIAL"/>
    <property type="match status" value="1"/>
</dbReference>
<dbReference type="InterPro" id="IPR015424">
    <property type="entry name" value="PyrdxlP-dep_Trfase"/>
</dbReference>
<dbReference type="GO" id="GO:0030170">
    <property type="term" value="F:pyridoxal phosphate binding"/>
    <property type="evidence" value="ECO:0007669"/>
    <property type="project" value="InterPro"/>
</dbReference>
<dbReference type="Gene3D" id="3.90.1150.10">
    <property type="entry name" value="Aspartate Aminotransferase, domain 1"/>
    <property type="match status" value="1"/>
</dbReference>
<dbReference type="InterPro" id="IPR005814">
    <property type="entry name" value="Aminotrans_3"/>
</dbReference>
<dbReference type="PANTHER" id="PTHR11986">
    <property type="entry name" value="AMINOTRANSFERASE CLASS III"/>
    <property type="match status" value="1"/>
</dbReference>
<dbReference type="InterPro" id="IPR015422">
    <property type="entry name" value="PyrdxlP-dep_Trfase_small"/>
</dbReference>
<evidence type="ECO:0000256" key="3">
    <source>
        <dbReference type="ARBA" id="ARBA00022679"/>
    </source>
</evidence>
<dbReference type="EMBL" id="DRLD01000110">
    <property type="protein sequence ID" value="HED09844.1"/>
    <property type="molecule type" value="Genomic_DNA"/>
</dbReference>
<proteinExistence type="predicted"/>
<evidence type="ECO:0000313" key="5">
    <source>
        <dbReference type="EMBL" id="HED09844.1"/>
    </source>
</evidence>
<evidence type="ECO:0000256" key="1">
    <source>
        <dbReference type="ARBA" id="ARBA00001933"/>
    </source>
</evidence>
<dbReference type="Pfam" id="PF00202">
    <property type="entry name" value="Aminotran_3"/>
    <property type="match status" value="1"/>
</dbReference>
<dbReference type="Proteomes" id="UP000886005">
    <property type="component" value="Unassembled WGS sequence"/>
</dbReference>
<dbReference type="InterPro" id="IPR050103">
    <property type="entry name" value="Class-III_PLP-dep_AT"/>
</dbReference>
<keyword evidence="3" id="KW-0808">Transferase</keyword>
<sequence length="145" mass="15573">MSAIREWETDFGAGCYPMREQILVKGRGALVWDAEGREYIDCVAGHGVANVGHAHPAVVESIRDQAGKLITCSATFYNEPRALLLQKLNALTPPALQRAFLCNSGTEAVEAALKMARYVSGKSGVISAMRSFHGRTLGALSATHN</sequence>
<feature type="non-terminal residue" evidence="5">
    <location>
        <position position="145"/>
    </location>
</feature>
<reference evidence="5" key="1">
    <citation type="journal article" date="2020" name="mSystems">
        <title>Genome- and Community-Level Interaction Insights into Carbon Utilization and Element Cycling Functions of Hydrothermarchaeota in Hydrothermal Sediment.</title>
        <authorList>
            <person name="Zhou Z."/>
            <person name="Liu Y."/>
            <person name="Xu W."/>
            <person name="Pan J."/>
            <person name="Luo Z.H."/>
            <person name="Li M."/>
        </authorList>
    </citation>
    <scope>NUCLEOTIDE SEQUENCE [LARGE SCALE GENOMIC DNA]</scope>
    <source>
        <strain evidence="5">HyVt-456</strain>
    </source>
</reference>
<comment type="cofactor">
    <cofactor evidence="1">
        <name>pyridoxal 5'-phosphate</name>
        <dbReference type="ChEBI" id="CHEBI:597326"/>
    </cofactor>
</comment>
<gene>
    <name evidence="5" type="ORF">ENJ10_04085</name>
</gene>
<protein>
    <submittedName>
        <fullName evidence="5">Aminotransferase class III-fold pyridoxal phosphate-dependent enzyme</fullName>
    </submittedName>
</protein>
<keyword evidence="2 5" id="KW-0032">Aminotransferase</keyword>
<dbReference type="SUPFAM" id="SSF53383">
    <property type="entry name" value="PLP-dependent transferases"/>
    <property type="match status" value="1"/>
</dbReference>
<evidence type="ECO:0000256" key="2">
    <source>
        <dbReference type="ARBA" id="ARBA00022576"/>
    </source>
</evidence>
<accession>A0A7V1LKW2</accession>